<keyword evidence="2" id="KW-1185">Reference proteome</keyword>
<sequence length="855" mass="96596">MELLNFQNLSHFRNIPSAETGKTMPRGEFGRRRRAASSNEEFKNLCENHKLRQAFELFSTNENEPNSVISSSSYGLLLKACSKKRALQEGRQVHADLIKRGFEFEGFLQTTLQNMYAECGSLDLARQVFDGSSDRGGIVAWNSMIGGYCRIGELQEALVLFCELMEEGLSPDQFTFSVIIEATERNSALFVGKLVQSLSIKMGCQEDEFVGNSLIQMYAKCGSIDDSLKVFDGISGTGSPVCWNSMIARFAENGFYGDGIEVYKLMMENGILQTTTTFGSVMKACAGLEATWEAKQVHSQLIVHGLISSVILETALVDMYMKCGEIEMGRRVFDSMNERNVITWNSVIRGYSQMGYVEEAFELFGMMRKKEMIVPDKFTFPALLMAATKNSNVTEEFIEFFKAIHAYAIKIRLEANRFVGTSLVAMYSSNQSLEDALLAFEDSYSKDIGLWSSIISANGKNGKAEEALWLFYDMLFSDIKPNQFIYSTLFIACADLSTMETGKQIHGHSLKSGCPLDVAARNALLSMYSNCGCIDEARRIFHSIENPNVISYNSMISAFAKHGLPTEAVQLFIEMKDIRLKPDDITLVALLSSFSHAGLVQEGLELFYSMKENHGVEPSYQHYACIVDLLARAGLVEEAERFVNEMPFKPGPSLWQVILGACSKHHNVEIGERVAETLLELEPNEAITYVLLSNIYTKCGRWVEAERVKNLMVERRIEKDSGVSWIEIEREMHVFGVEDRSHPRSKEIYEKLDELIRKIKEIGYAPDITFAAHNLENERKEESLYYHTEKLAFAFGILSTPPGGPIRIMKNLRVCRDCHNANKYFSLITGRTIILRDNYRFHHFKEGKCSCGDYW</sequence>
<accession>A0ACC2KAL1</accession>
<reference evidence="1 2" key="1">
    <citation type="journal article" date="2022" name="Hortic Res">
        <title>A haplotype resolved chromosomal level avocado genome allows analysis of novel avocado genes.</title>
        <authorList>
            <person name="Nath O."/>
            <person name="Fletcher S.J."/>
            <person name="Hayward A."/>
            <person name="Shaw L.M."/>
            <person name="Masouleh A.K."/>
            <person name="Furtado A."/>
            <person name="Henry R.J."/>
            <person name="Mitter N."/>
        </authorList>
    </citation>
    <scope>NUCLEOTIDE SEQUENCE [LARGE SCALE GENOMIC DNA]</scope>
    <source>
        <strain evidence="2">cv. Hass</strain>
    </source>
</reference>
<comment type="caution">
    <text evidence="1">The sequence shown here is derived from an EMBL/GenBank/DDBJ whole genome shotgun (WGS) entry which is preliminary data.</text>
</comment>
<name>A0ACC2KAL1_PERAE</name>
<protein>
    <submittedName>
        <fullName evidence="1">Uncharacterized protein</fullName>
    </submittedName>
</protein>
<gene>
    <name evidence="1" type="ORF">MRB53_014302</name>
</gene>
<proteinExistence type="predicted"/>
<dbReference type="Proteomes" id="UP001234297">
    <property type="component" value="Chromosome 4"/>
</dbReference>
<evidence type="ECO:0000313" key="2">
    <source>
        <dbReference type="Proteomes" id="UP001234297"/>
    </source>
</evidence>
<dbReference type="EMBL" id="CM056812">
    <property type="protein sequence ID" value="KAJ8618116.1"/>
    <property type="molecule type" value="Genomic_DNA"/>
</dbReference>
<organism evidence="1 2">
    <name type="scientific">Persea americana</name>
    <name type="common">Avocado</name>
    <dbReference type="NCBI Taxonomy" id="3435"/>
    <lineage>
        <taxon>Eukaryota</taxon>
        <taxon>Viridiplantae</taxon>
        <taxon>Streptophyta</taxon>
        <taxon>Embryophyta</taxon>
        <taxon>Tracheophyta</taxon>
        <taxon>Spermatophyta</taxon>
        <taxon>Magnoliopsida</taxon>
        <taxon>Magnoliidae</taxon>
        <taxon>Laurales</taxon>
        <taxon>Lauraceae</taxon>
        <taxon>Persea</taxon>
    </lineage>
</organism>
<evidence type="ECO:0000313" key="1">
    <source>
        <dbReference type="EMBL" id="KAJ8618116.1"/>
    </source>
</evidence>